<dbReference type="AlphaFoldDB" id="A0A8X8B5D3"/>
<accession>A0A8X8B5D3</accession>
<protein>
    <submittedName>
        <fullName evidence="2">Uncharacterized protein</fullName>
    </submittedName>
</protein>
<feature type="region of interest" description="Disordered" evidence="1">
    <location>
        <begin position="27"/>
        <end position="81"/>
    </location>
</feature>
<gene>
    <name evidence="2" type="ORF">Bca52824_016413</name>
</gene>
<dbReference type="EMBL" id="JAAMPC010000003">
    <property type="protein sequence ID" value="KAG2323200.1"/>
    <property type="molecule type" value="Genomic_DNA"/>
</dbReference>
<feature type="region of interest" description="Disordered" evidence="1">
    <location>
        <begin position="1"/>
        <end position="20"/>
    </location>
</feature>
<sequence length="81" mass="9209">MKEQGGDHNIPASTEWKKGVWKGLVSDKSRRSYTNFGNTSTSCGQREGGAVDQWRGSFPRRDREKKNMKKFGFQEAPNQSN</sequence>
<name>A0A8X8B5D3_BRACI</name>
<organism evidence="2 3">
    <name type="scientific">Brassica carinata</name>
    <name type="common">Ethiopian mustard</name>
    <name type="synonym">Abyssinian cabbage</name>
    <dbReference type="NCBI Taxonomy" id="52824"/>
    <lineage>
        <taxon>Eukaryota</taxon>
        <taxon>Viridiplantae</taxon>
        <taxon>Streptophyta</taxon>
        <taxon>Embryophyta</taxon>
        <taxon>Tracheophyta</taxon>
        <taxon>Spermatophyta</taxon>
        <taxon>Magnoliopsida</taxon>
        <taxon>eudicotyledons</taxon>
        <taxon>Gunneridae</taxon>
        <taxon>Pentapetalae</taxon>
        <taxon>rosids</taxon>
        <taxon>malvids</taxon>
        <taxon>Brassicales</taxon>
        <taxon>Brassicaceae</taxon>
        <taxon>Brassiceae</taxon>
        <taxon>Brassica</taxon>
    </lineage>
</organism>
<evidence type="ECO:0000256" key="1">
    <source>
        <dbReference type="SAM" id="MobiDB-lite"/>
    </source>
</evidence>
<reference evidence="2 3" key="1">
    <citation type="submission" date="2020-02" db="EMBL/GenBank/DDBJ databases">
        <authorList>
            <person name="Ma Q."/>
            <person name="Huang Y."/>
            <person name="Song X."/>
            <person name="Pei D."/>
        </authorList>
    </citation>
    <scope>NUCLEOTIDE SEQUENCE [LARGE SCALE GENOMIC DNA]</scope>
    <source>
        <strain evidence="2">Sxm20200214</strain>
        <tissue evidence="2">Leaf</tissue>
    </source>
</reference>
<feature type="compositionally biased region" description="Polar residues" evidence="1">
    <location>
        <begin position="32"/>
        <end position="44"/>
    </location>
</feature>
<comment type="caution">
    <text evidence="2">The sequence shown here is derived from an EMBL/GenBank/DDBJ whole genome shotgun (WGS) entry which is preliminary data.</text>
</comment>
<proteinExistence type="predicted"/>
<dbReference type="Proteomes" id="UP000886595">
    <property type="component" value="Unassembled WGS sequence"/>
</dbReference>
<keyword evidence="3" id="KW-1185">Reference proteome</keyword>
<evidence type="ECO:0000313" key="3">
    <source>
        <dbReference type="Proteomes" id="UP000886595"/>
    </source>
</evidence>
<evidence type="ECO:0000313" key="2">
    <source>
        <dbReference type="EMBL" id="KAG2323200.1"/>
    </source>
</evidence>